<keyword evidence="1" id="KW-0732">Signal</keyword>
<accession>A0A4Z0JRN2</accession>
<organism evidence="2 3">
    <name type="scientific">Companilactobacillus suantsaicola</name>
    <dbReference type="NCBI Taxonomy" id="2487723"/>
    <lineage>
        <taxon>Bacteria</taxon>
        <taxon>Bacillati</taxon>
        <taxon>Bacillota</taxon>
        <taxon>Bacilli</taxon>
        <taxon>Lactobacillales</taxon>
        <taxon>Lactobacillaceae</taxon>
        <taxon>Companilactobacillus</taxon>
    </lineage>
</organism>
<evidence type="ECO:0000256" key="1">
    <source>
        <dbReference type="SAM" id="SignalP"/>
    </source>
</evidence>
<dbReference type="PROSITE" id="PS51257">
    <property type="entry name" value="PROKAR_LIPOPROTEIN"/>
    <property type="match status" value="1"/>
</dbReference>
<protein>
    <recommendedName>
        <fullName evidence="4">Lipoprotein</fullName>
    </recommendedName>
</protein>
<evidence type="ECO:0000313" key="3">
    <source>
        <dbReference type="Proteomes" id="UP000298021"/>
    </source>
</evidence>
<proteinExistence type="predicted"/>
<name>A0A4Z0JRN2_9LACO</name>
<dbReference type="OrthoDB" id="2323697at2"/>
<feature type="chain" id="PRO_5021449072" description="Lipoprotein" evidence="1">
    <location>
        <begin position="26"/>
        <end position="246"/>
    </location>
</feature>
<reference evidence="2 3" key="1">
    <citation type="submission" date="2018-10" db="EMBL/GenBank/DDBJ databases">
        <title>Lactobacillus sp. R7 and Lactobacillus sp. R19 isolated from fermented mustard green product of Taiwan.</title>
        <authorList>
            <person name="Lin S.-T."/>
        </authorList>
    </citation>
    <scope>NUCLEOTIDE SEQUENCE [LARGE SCALE GENOMIC DNA]</scope>
    <source>
        <strain evidence="2 3">BCRC 81127</strain>
    </source>
</reference>
<dbReference type="RefSeq" id="WP_135371157.1">
    <property type="nucleotide sequence ID" value="NZ_RKLY01000002.1"/>
</dbReference>
<comment type="caution">
    <text evidence="2">The sequence shown here is derived from an EMBL/GenBank/DDBJ whole genome shotgun (WGS) entry which is preliminary data.</text>
</comment>
<dbReference type="AlphaFoldDB" id="A0A4Z0JRN2"/>
<dbReference type="Proteomes" id="UP000298021">
    <property type="component" value="Unassembled WGS sequence"/>
</dbReference>
<gene>
    <name evidence="2" type="ORF">EGT49_01330</name>
</gene>
<sequence length="246" mass="27695">MKKLIVFTLCLLVLVGCSSKKPQSAALTDKQKVEMKSNQKRYQKRLKNVPVIESGEMQKALTTVPTGYNDENMNLKALKKANRYVVVAQVLNLTPMIGMSIAPETKATLYIKKVIGGDQKLLGKTVKTTFSGGLAQVKDLYTSYGFKDPKKIVYYPSETFPIPAIKTTVIMGLGNFLPENQGQRKTYQKFGLTTKNYYPITNSETTFWIKKNGKFQLNNPAFYENKAAKKYPNILKVTAQLNQLEK</sequence>
<evidence type="ECO:0008006" key="4">
    <source>
        <dbReference type="Google" id="ProtNLM"/>
    </source>
</evidence>
<keyword evidence="3" id="KW-1185">Reference proteome</keyword>
<evidence type="ECO:0000313" key="2">
    <source>
        <dbReference type="EMBL" id="TGD25125.1"/>
    </source>
</evidence>
<feature type="signal peptide" evidence="1">
    <location>
        <begin position="1"/>
        <end position="25"/>
    </location>
</feature>
<dbReference type="EMBL" id="RKLY01000002">
    <property type="protein sequence ID" value="TGD25125.1"/>
    <property type="molecule type" value="Genomic_DNA"/>
</dbReference>